<evidence type="ECO:0000256" key="7">
    <source>
        <dbReference type="RuleBase" id="RU363032"/>
    </source>
</evidence>
<evidence type="ECO:0000256" key="2">
    <source>
        <dbReference type="ARBA" id="ARBA00022448"/>
    </source>
</evidence>
<keyword evidence="2 7" id="KW-0813">Transport</keyword>
<keyword evidence="3" id="KW-1003">Cell membrane</keyword>
<dbReference type="InterPro" id="IPR050901">
    <property type="entry name" value="BP-dep_ABC_trans_perm"/>
</dbReference>
<feature type="transmembrane region" description="Helical" evidence="7">
    <location>
        <begin position="12"/>
        <end position="33"/>
    </location>
</feature>
<feature type="transmembrane region" description="Helical" evidence="7">
    <location>
        <begin position="191"/>
        <end position="210"/>
    </location>
</feature>
<dbReference type="InterPro" id="IPR035906">
    <property type="entry name" value="MetI-like_sf"/>
</dbReference>
<organism evidence="9 10">
    <name type="scientific">Streptoalloteichus hindustanus</name>
    <dbReference type="NCBI Taxonomy" id="2017"/>
    <lineage>
        <taxon>Bacteria</taxon>
        <taxon>Bacillati</taxon>
        <taxon>Actinomycetota</taxon>
        <taxon>Actinomycetes</taxon>
        <taxon>Pseudonocardiales</taxon>
        <taxon>Pseudonocardiaceae</taxon>
        <taxon>Streptoalloteichus</taxon>
    </lineage>
</organism>
<evidence type="ECO:0000256" key="1">
    <source>
        <dbReference type="ARBA" id="ARBA00004651"/>
    </source>
</evidence>
<evidence type="ECO:0000256" key="5">
    <source>
        <dbReference type="ARBA" id="ARBA00022989"/>
    </source>
</evidence>
<dbReference type="CDD" id="cd06261">
    <property type="entry name" value="TM_PBP2"/>
    <property type="match status" value="1"/>
</dbReference>
<evidence type="ECO:0000313" key="9">
    <source>
        <dbReference type="EMBL" id="SHE76901.1"/>
    </source>
</evidence>
<feature type="transmembrane region" description="Helical" evidence="7">
    <location>
        <begin position="72"/>
        <end position="96"/>
    </location>
</feature>
<accession>A0A1M4W6K6</accession>
<gene>
    <name evidence="9" type="ORF">SAMN05444320_1011026</name>
</gene>
<protein>
    <submittedName>
        <fullName evidence="9">Carbohydrate ABC transporter membrane protein 2, CUT1 family</fullName>
    </submittedName>
</protein>
<feature type="transmembrane region" description="Helical" evidence="7">
    <location>
        <begin position="141"/>
        <end position="160"/>
    </location>
</feature>
<dbReference type="PANTHER" id="PTHR32243">
    <property type="entry name" value="MALTOSE TRANSPORT SYSTEM PERMEASE-RELATED"/>
    <property type="match status" value="1"/>
</dbReference>
<dbReference type="InterPro" id="IPR000515">
    <property type="entry name" value="MetI-like"/>
</dbReference>
<comment type="similarity">
    <text evidence="7">Belongs to the binding-protein-dependent transport system permease family.</text>
</comment>
<dbReference type="GO" id="GO:0055085">
    <property type="term" value="P:transmembrane transport"/>
    <property type="evidence" value="ECO:0007669"/>
    <property type="project" value="InterPro"/>
</dbReference>
<evidence type="ECO:0000313" key="10">
    <source>
        <dbReference type="Proteomes" id="UP000184501"/>
    </source>
</evidence>
<dbReference type="STRING" id="2017.SAMN05444320_1011026"/>
<name>A0A1M4W6K6_STRHI</name>
<reference evidence="9 10" key="1">
    <citation type="submission" date="2016-11" db="EMBL/GenBank/DDBJ databases">
        <authorList>
            <person name="Jaros S."/>
            <person name="Januszkiewicz K."/>
            <person name="Wedrychowicz H."/>
        </authorList>
    </citation>
    <scope>NUCLEOTIDE SEQUENCE [LARGE SCALE GENOMIC DNA]</scope>
    <source>
        <strain evidence="9 10">DSM 44523</strain>
    </source>
</reference>
<feature type="domain" description="ABC transmembrane type-1" evidence="8">
    <location>
        <begin position="73"/>
        <end position="264"/>
    </location>
</feature>
<dbReference type="SUPFAM" id="SSF161098">
    <property type="entry name" value="MetI-like"/>
    <property type="match status" value="1"/>
</dbReference>
<dbReference type="PROSITE" id="PS50928">
    <property type="entry name" value="ABC_TM1"/>
    <property type="match status" value="1"/>
</dbReference>
<dbReference type="Proteomes" id="UP000184501">
    <property type="component" value="Unassembled WGS sequence"/>
</dbReference>
<keyword evidence="6 7" id="KW-0472">Membrane</keyword>
<dbReference type="Gene3D" id="1.10.3720.10">
    <property type="entry name" value="MetI-like"/>
    <property type="match status" value="1"/>
</dbReference>
<feature type="transmembrane region" description="Helical" evidence="7">
    <location>
        <begin position="108"/>
        <end position="129"/>
    </location>
</feature>
<comment type="subcellular location">
    <subcellularLocation>
        <location evidence="1 7">Cell membrane</location>
        <topology evidence="1 7">Multi-pass membrane protein</topology>
    </subcellularLocation>
</comment>
<keyword evidence="5 7" id="KW-1133">Transmembrane helix</keyword>
<dbReference type="PANTHER" id="PTHR32243:SF18">
    <property type="entry name" value="INNER MEMBRANE ABC TRANSPORTER PERMEASE PROTEIN YCJP"/>
    <property type="match status" value="1"/>
</dbReference>
<keyword evidence="4 7" id="KW-0812">Transmembrane</keyword>
<feature type="transmembrane region" description="Helical" evidence="7">
    <location>
        <begin position="243"/>
        <end position="264"/>
    </location>
</feature>
<dbReference type="Pfam" id="PF00528">
    <property type="entry name" value="BPD_transp_1"/>
    <property type="match status" value="1"/>
</dbReference>
<evidence type="ECO:0000256" key="6">
    <source>
        <dbReference type="ARBA" id="ARBA00023136"/>
    </source>
</evidence>
<proteinExistence type="inferred from homology"/>
<sequence>MRADRAMTPRRVVLSAVGLVAAAFFAFPVYWMVSSALKPTNQMQSTGFDLVPTSLTGQHFLSAVDKPGFGDALVNSLVVTLVAVLFSLVAGLLAAIPLARLRFRGRKGFLLLVLVAQMAPFEALLIPMYLMMRDADLLDKMPALVLVYFAATLPFTAWTLRGFVQGIPAELEEAAMVDGCNRWGAFRRVTLPLLGPGLVATSVFGFITAWNEFLFALVLFQDQSKRTLPVWLSTFQTAFGTDWGGTMAASTLFTLPVVVFFLIVQRNMVAGVTAGAVKG</sequence>
<keyword evidence="10" id="KW-1185">Reference proteome</keyword>
<evidence type="ECO:0000256" key="3">
    <source>
        <dbReference type="ARBA" id="ARBA00022475"/>
    </source>
</evidence>
<evidence type="ECO:0000256" key="4">
    <source>
        <dbReference type="ARBA" id="ARBA00022692"/>
    </source>
</evidence>
<evidence type="ECO:0000259" key="8">
    <source>
        <dbReference type="PROSITE" id="PS50928"/>
    </source>
</evidence>
<dbReference type="GO" id="GO:0005886">
    <property type="term" value="C:plasma membrane"/>
    <property type="evidence" value="ECO:0007669"/>
    <property type="project" value="UniProtKB-SubCell"/>
</dbReference>
<dbReference type="AlphaFoldDB" id="A0A1M4W6K6"/>
<dbReference type="EMBL" id="FQVN01000001">
    <property type="protein sequence ID" value="SHE76901.1"/>
    <property type="molecule type" value="Genomic_DNA"/>
</dbReference>